<dbReference type="AlphaFoldDB" id="A0A897NCK0"/>
<sequence>MRSIAQNAELALLLEVAGTPKPGNVDREREYADLRFEHFLAGAVGARSGLKLAADPDGPPIGEAFERAVAGMSDQRGGNTQFGALLLLTPLARAAGRGNLSPSGVRAVVESTTVTDAAGFYRAFEHVAVAVDDPPADMDDLDVRRGSDAVPTLHARGLTLGGVMERSADRDGVAREWTEGFPRSFGAAERLQERDGSVADRAARVFLELLADEPDTFVAINHDEATAERVSERARAVLTGEEDADALAEELIEREINPGTTADIVAAGLFVALEEGLEI</sequence>
<dbReference type="GO" id="GO:0046917">
    <property type="term" value="F:triphosphoribosyl-dephospho-CoA synthase activity"/>
    <property type="evidence" value="ECO:0007669"/>
    <property type="project" value="InterPro"/>
</dbReference>
<dbReference type="EMBL" id="CP064788">
    <property type="protein sequence ID" value="QSG09165.1"/>
    <property type="molecule type" value="Genomic_DNA"/>
</dbReference>
<organism evidence="1 2">
    <name type="scientific">Halapricum desulfuricans</name>
    <dbReference type="NCBI Taxonomy" id="2841257"/>
    <lineage>
        <taxon>Archaea</taxon>
        <taxon>Methanobacteriati</taxon>
        <taxon>Methanobacteriota</taxon>
        <taxon>Stenosarchaea group</taxon>
        <taxon>Halobacteria</taxon>
        <taxon>Halobacteriales</taxon>
        <taxon>Haloarculaceae</taxon>
        <taxon>Halapricum</taxon>
    </lineage>
</organism>
<accession>A0A897NCK0</accession>
<dbReference type="GO" id="GO:0005524">
    <property type="term" value="F:ATP binding"/>
    <property type="evidence" value="ECO:0007669"/>
    <property type="project" value="InterPro"/>
</dbReference>
<proteinExistence type="predicted"/>
<dbReference type="PANTHER" id="PTHR42280">
    <property type="entry name" value="CITG FAMILY PROTEIN"/>
    <property type="match status" value="1"/>
</dbReference>
<gene>
    <name evidence="1" type="primary">citG</name>
    <name evidence="1" type="ORF">HSR122_1779</name>
</gene>
<protein>
    <submittedName>
        <fullName evidence="1">Triphosphoribosyl-dephospho-CoA synthetase</fullName>
    </submittedName>
</protein>
<dbReference type="InterPro" id="IPR002736">
    <property type="entry name" value="CitG"/>
</dbReference>
<keyword evidence="2" id="KW-1185">Reference proteome</keyword>
<evidence type="ECO:0000313" key="2">
    <source>
        <dbReference type="Proteomes" id="UP000662973"/>
    </source>
</evidence>
<dbReference type="Proteomes" id="UP000662973">
    <property type="component" value="Chromosome"/>
</dbReference>
<name>A0A897NCK0_9EURY</name>
<dbReference type="RefSeq" id="WP_229109181.1">
    <property type="nucleotide sequence ID" value="NZ_CP064788.1"/>
</dbReference>
<dbReference type="Gene3D" id="1.10.4200.10">
    <property type="entry name" value="Triphosphoribosyl-dephospho-CoA protein"/>
    <property type="match status" value="1"/>
</dbReference>
<evidence type="ECO:0000313" key="1">
    <source>
        <dbReference type="EMBL" id="QSG09165.1"/>
    </source>
</evidence>
<reference evidence="1 2" key="1">
    <citation type="submission" date="2020-11" db="EMBL/GenBank/DDBJ databases">
        <title>Carbohydrate-dependent, anaerobic sulfur respiration: A novel catabolism in halophilic archaea.</title>
        <authorList>
            <person name="Sorokin D.Y."/>
            <person name="Messina E."/>
            <person name="Smedile F."/>
            <person name="La Cono V."/>
            <person name="Hallsworth J.E."/>
            <person name="Yakimov M.M."/>
        </authorList>
    </citation>
    <scope>NUCLEOTIDE SEQUENCE [LARGE SCALE GENOMIC DNA]</scope>
    <source>
        <strain evidence="1 2">HSR12-2</strain>
    </source>
</reference>
<dbReference type="Pfam" id="PF01874">
    <property type="entry name" value="CitG"/>
    <property type="match status" value="1"/>
</dbReference>
<dbReference type="PANTHER" id="PTHR42280:SF1">
    <property type="entry name" value="CITG FAMILY PROTEIN"/>
    <property type="match status" value="1"/>
</dbReference>
<dbReference type="KEGG" id="hds:HSR122_1779"/>
<dbReference type="GeneID" id="68852397"/>